<comment type="caution">
    <text evidence="2">The sequence shown here is derived from an EMBL/GenBank/DDBJ whole genome shotgun (WGS) entry which is preliminary data.</text>
</comment>
<feature type="region of interest" description="Disordered" evidence="1">
    <location>
        <begin position="186"/>
        <end position="312"/>
    </location>
</feature>
<accession>I0YQT5</accession>
<keyword evidence="3" id="KW-1185">Reference proteome</keyword>
<feature type="compositionally biased region" description="Basic residues" evidence="1">
    <location>
        <begin position="86"/>
        <end position="96"/>
    </location>
</feature>
<evidence type="ECO:0000256" key="1">
    <source>
        <dbReference type="SAM" id="MobiDB-lite"/>
    </source>
</evidence>
<feature type="compositionally biased region" description="Low complexity" evidence="1">
    <location>
        <begin position="228"/>
        <end position="255"/>
    </location>
</feature>
<feature type="region of interest" description="Disordered" evidence="1">
    <location>
        <begin position="149"/>
        <end position="172"/>
    </location>
</feature>
<dbReference type="KEGG" id="csl:COCSUDRAFT_48394"/>
<organism evidence="2 3">
    <name type="scientific">Coccomyxa subellipsoidea (strain C-169)</name>
    <name type="common">Green microalga</name>
    <dbReference type="NCBI Taxonomy" id="574566"/>
    <lineage>
        <taxon>Eukaryota</taxon>
        <taxon>Viridiplantae</taxon>
        <taxon>Chlorophyta</taxon>
        <taxon>core chlorophytes</taxon>
        <taxon>Trebouxiophyceae</taxon>
        <taxon>Trebouxiophyceae incertae sedis</taxon>
        <taxon>Coccomyxaceae</taxon>
        <taxon>Coccomyxa</taxon>
        <taxon>Coccomyxa subellipsoidea</taxon>
    </lineage>
</organism>
<evidence type="ECO:0000313" key="2">
    <source>
        <dbReference type="EMBL" id="EIE20754.1"/>
    </source>
</evidence>
<gene>
    <name evidence="2" type="ORF">COCSUDRAFT_48394</name>
</gene>
<reference evidence="2 3" key="1">
    <citation type="journal article" date="2012" name="Genome Biol.">
        <title>The genome of the polar eukaryotic microalga coccomyxa subellipsoidea reveals traits of cold adaptation.</title>
        <authorList>
            <person name="Blanc G."/>
            <person name="Agarkova I."/>
            <person name="Grimwood J."/>
            <person name="Kuo A."/>
            <person name="Brueggeman A."/>
            <person name="Dunigan D."/>
            <person name="Gurnon J."/>
            <person name="Ladunga I."/>
            <person name="Lindquist E."/>
            <person name="Lucas S."/>
            <person name="Pangilinan J."/>
            <person name="Proschold T."/>
            <person name="Salamov A."/>
            <person name="Schmutz J."/>
            <person name="Weeks D."/>
            <person name="Yamada T."/>
            <person name="Claverie J.M."/>
            <person name="Grigoriev I."/>
            <person name="Van Etten J."/>
            <person name="Lomsadze A."/>
            <person name="Borodovsky M."/>
        </authorList>
    </citation>
    <scope>NUCLEOTIDE SEQUENCE [LARGE SCALE GENOMIC DNA]</scope>
    <source>
        <strain evidence="2 3">C-169</strain>
    </source>
</reference>
<dbReference type="GeneID" id="17038733"/>
<proteinExistence type="predicted"/>
<evidence type="ECO:0000313" key="3">
    <source>
        <dbReference type="Proteomes" id="UP000007264"/>
    </source>
</evidence>
<protein>
    <submittedName>
        <fullName evidence="2">Uncharacterized protein</fullName>
    </submittedName>
</protein>
<dbReference type="RefSeq" id="XP_005645298.1">
    <property type="nucleotide sequence ID" value="XM_005645241.1"/>
</dbReference>
<sequence length="324" mass="35119">MERFGLEALPTEEKDTDEDSIDWRALYEWRLQEYEDHTRTLGQRLKRLGEECLEDKNRRTLQVIQHAPRRQAPRGAGNRLAPPPPRSRHRLLKKLGMRAAPSKKAPMIRPARRPVRPAPAPEPPAKWASTETHRGLLLVECDLGLPGDPPTTKVAPAADSAMTSPPLPAPTDNRFTHMPRFEEPRKACAQAGKQGVLKEKGQQGKSSMKRPPQPLTPEGPAKRRKPELLSASALAAIAASGRRGAAAGKLPAGAGNRQQLPAAKPVKAGQPARTAIRPGGSLSEKGARQLGQGSEFVRSKGSGGSKVQPAKQQGFATLIETDIF</sequence>
<feature type="region of interest" description="Disordered" evidence="1">
    <location>
        <begin position="65"/>
        <end position="129"/>
    </location>
</feature>
<dbReference type="EMBL" id="AGSI01000014">
    <property type="protein sequence ID" value="EIE20754.1"/>
    <property type="molecule type" value="Genomic_DNA"/>
</dbReference>
<dbReference type="Proteomes" id="UP000007264">
    <property type="component" value="Unassembled WGS sequence"/>
</dbReference>
<dbReference type="AlphaFoldDB" id="I0YQT5"/>
<name>I0YQT5_COCSC</name>